<keyword evidence="4" id="KW-1185">Reference proteome</keyword>
<dbReference type="OrthoDB" id="3520547at2"/>
<keyword evidence="2" id="KW-0472">Membrane</keyword>
<feature type="transmembrane region" description="Helical" evidence="2">
    <location>
        <begin position="148"/>
        <end position="167"/>
    </location>
</feature>
<evidence type="ECO:0008006" key="5">
    <source>
        <dbReference type="Google" id="ProtNLM"/>
    </source>
</evidence>
<dbReference type="AlphaFoldDB" id="H5WYM6"/>
<evidence type="ECO:0000313" key="3">
    <source>
        <dbReference type="EMBL" id="EHR50691.1"/>
    </source>
</evidence>
<protein>
    <recommendedName>
        <fullName evidence="5">Transmembrane protein</fullName>
    </recommendedName>
</protein>
<dbReference type="InterPro" id="IPR021941">
    <property type="entry name" value="DUF3556_TM"/>
</dbReference>
<evidence type="ECO:0000313" key="4">
    <source>
        <dbReference type="Proteomes" id="UP000004926"/>
    </source>
</evidence>
<accession>H5WYM6</accession>
<dbReference type="EMBL" id="CM001439">
    <property type="protein sequence ID" value="EHR50691.1"/>
    <property type="molecule type" value="Genomic_DNA"/>
</dbReference>
<reference evidence="3 4" key="1">
    <citation type="journal article" date="2012" name="Stand. Genomic Sci.">
        <title>Genome sequence of the ocean sediment bacterium Saccharomonospora marina type strain (XMU15(T)).</title>
        <authorList>
            <person name="Klenk H.P."/>
            <person name="Lu M."/>
            <person name="Lucas S."/>
            <person name="Lapidus A."/>
            <person name="Copeland A."/>
            <person name="Pitluck S."/>
            <person name="Goodwin L.A."/>
            <person name="Han C."/>
            <person name="Tapia R."/>
            <person name="Brambilla E.M."/>
            <person name="Potter G."/>
            <person name="Land M."/>
            <person name="Ivanova N."/>
            <person name="Rohde M."/>
            <person name="Goker M."/>
            <person name="Detter J.C."/>
            <person name="Li W.J."/>
            <person name="Kyrpides N.C."/>
            <person name="Woyke T."/>
        </authorList>
    </citation>
    <scope>NUCLEOTIDE SEQUENCE [LARGE SCALE GENOMIC DNA]</scope>
    <source>
        <strain evidence="3 4">XMU15</strain>
    </source>
</reference>
<gene>
    <name evidence="3" type="ORF">SacmaDRAFT_2445</name>
</gene>
<feature type="transmembrane region" description="Helical" evidence="2">
    <location>
        <begin position="343"/>
        <end position="364"/>
    </location>
</feature>
<evidence type="ECO:0000256" key="1">
    <source>
        <dbReference type="SAM" id="MobiDB-lite"/>
    </source>
</evidence>
<feature type="transmembrane region" description="Helical" evidence="2">
    <location>
        <begin position="210"/>
        <end position="240"/>
    </location>
</feature>
<feature type="transmembrane region" description="Helical" evidence="2">
    <location>
        <begin position="286"/>
        <end position="308"/>
    </location>
</feature>
<dbReference type="STRING" id="882083.SacmaDRAFT_2445"/>
<feature type="region of interest" description="Disordered" evidence="1">
    <location>
        <begin position="587"/>
        <end position="615"/>
    </location>
</feature>
<evidence type="ECO:0000256" key="2">
    <source>
        <dbReference type="SAM" id="Phobius"/>
    </source>
</evidence>
<dbReference type="Pfam" id="PF12077">
    <property type="entry name" value="DUF3556"/>
    <property type="match status" value="1"/>
</dbReference>
<name>H5WYM6_9PSEU</name>
<dbReference type="eggNOG" id="ENOG502Z7M2">
    <property type="taxonomic scope" value="Bacteria"/>
</dbReference>
<feature type="transmembrane region" description="Helical" evidence="2">
    <location>
        <begin position="314"/>
        <end position="336"/>
    </location>
</feature>
<organism evidence="3 4">
    <name type="scientific">Saccharomonospora marina XMU15</name>
    <dbReference type="NCBI Taxonomy" id="882083"/>
    <lineage>
        <taxon>Bacteria</taxon>
        <taxon>Bacillati</taxon>
        <taxon>Actinomycetota</taxon>
        <taxon>Actinomycetes</taxon>
        <taxon>Pseudonocardiales</taxon>
        <taxon>Pseudonocardiaceae</taxon>
        <taxon>Saccharomonospora</taxon>
    </lineage>
</organism>
<keyword evidence="2" id="KW-0812">Transmembrane</keyword>
<dbReference type="Proteomes" id="UP000004926">
    <property type="component" value="Chromosome"/>
</dbReference>
<feature type="transmembrane region" description="Helical" evidence="2">
    <location>
        <begin position="47"/>
        <end position="67"/>
    </location>
</feature>
<proteinExistence type="predicted"/>
<feature type="transmembrane region" description="Helical" evidence="2">
    <location>
        <begin position="370"/>
        <end position="389"/>
    </location>
</feature>
<dbReference type="HOGENOM" id="CLU_036706_0_0_11"/>
<keyword evidence="2" id="KW-1133">Transmembrane helix</keyword>
<dbReference type="RefSeq" id="WP_009154076.1">
    <property type="nucleotide sequence ID" value="NZ_CM001439.1"/>
</dbReference>
<sequence>MGFKTPDMPPVDPAKFESMPVMERMRMLAVHWTEYGFGGPKQMHMLYLIKTVLFVVGGWLVVGLTTPGLSLTDLGAWWGELIVYQKLMVWTVLWEITGHAASWGPLAFKFGPMIGGWRYWARPGTLRLPPYPGKVPGTAGDRRSAFDVGLYLLIVANLLFLLLSPGVQNAAAYTDVGLLPGWALLSYVALLLIMGLRDRVVFLASRPEQYAVCLLAFGVLASHVDMVLVAKIAMVVIWLGAGVSKFGHHFSLVVQAMMSNTPWLRSKRFKRSLYRNVPTDLRPSKMALGWAHLGGTVVELCLPLVLLFSTNATITWLAIAGMVLFHLFIYSTFPLAVPLEWNVFFIFVVPFLFGGFFAGNGYSVVDFSSAWILAAALILCLTGPILGNLRPEWVSFLISMRQYAGNWASATMAFRMNDAEDKLDTGLVKSMKTQRQQLLSLYGSDVAEIFLQKCVAFRSMHSHGRMHLSLLQRHLDKLENYRLREGEVVCTVLVGWQFGDGHLFDERTIAAVQQRCGFEPGEFVMAWTESQPIHKKTVRYMVVDAALGVVERGYYDVRDAVAEQPWIPNGPVPHQVTWRLPGYEPAGDFVHPAPRPADSARPARHRDPASGTVGS</sequence>
<feature type="transmembrane region" description="Helical" evidence="2">
    <location>
        <begin position="179"/>
        <end position="198"/>
    </location>
</feature>